<feature type="region of interest" description="Disordered" evidence="1">
    <location>
        <begin position="319"/>
        <end position="524"/>
    </location>
</feature>
<organism evidence="2 3">
    <name type="scientific">Laceyella sacchari</name>
    <name type="common">Thermoactinomyces thalpophilus</name>
    <dbReference type="NCBI Taxonomy" id="37482"/>
    <lineage>
        <taxon>Bacteria</taxon>
        <taxon>Bacillati</taxon>
        <taxon>Bacillota</taxon>
        <taxon>Bacilli</taxon>
        <taxon>Bacillales</taxon>
        <taxon>Thermoactinomycetaceae</taxon>
        <taxon>Laceyella</taxon>
    </lineage>
</organism>
<keyword evidence="3" id="KW-1185">Reference proteome</keyword>
<evidence type="ECO:0000313" key="3">
    <source>
        <dbReference type="Proteomes" id="UP001058650"/>
    </source>
</evidence>
<feature type="region of interest" description="Disordered" evidence="1">
    <location>
        <begin position="224"/>
        <end position="269"/>
    </location>
</feature>
<accession>A0ABY5U3R7</accession>
<proteinExistence type="predicted"/>
<evidence type="ECO:0000256" key="1">
    <source>
        <dbReference type="SAM" id="MobiDB-lite"/>
    </source>
</evidence>
<reference evidence="2" key="1">
    <citation type="submission" date="2022-08" db="EMBL/GenBank/DDBJ databases">
        <title>The complete genome sequence of the thermophilic bacterium Laceyella sacchari FBKL4.010 reveals the basis for tetramethylpyrazine biosynthesis in Moutai-flavor Daqu.</title>
        <authorList>
            <person name="Li D."/>
            <person name="Huang W."/>
            <person name="Wang C."/>
            <person name="Qiu S."/>
        </authorList>
    </citation>
    <scope>NUCLEOTIDE SEQUENCE</scope>
    <source>
        <strain evidence="2">FBKL4.014</strain>
    </source>
</reference>
<evidence type="ECO:0008006" key="4">
    <source>
        <dbReference type="Google" id="ProtNLM"/>
    </source>
</evidence>
<dbReference type="Proteomes" id="UP001058650">
    <property type="component" value="Chromosome"/>
</dbReference>
<evidence type="ECO:0000313" key="2">
    <source>
        <dbReference type="EMBL" id="UWE04288.1"/>
    </source>
</evidence>
<gene>
    <name evidence="2" type="ORF">NYR52_03785</name>
</gene>
<dbReference type="EMBL" id="CP103866">
    <property type="protein sequence ID" value="UWE04288.1"/>
    <property type="molecule type" value="Genomic_DNA"/>
</dbReference>
<protein>
    <recommendedName>
        <fullName evidence="4">Protein kinase domain-containing protein</fullName>
    </recommendedName>
</protein>
<dbReference type="SUPFAM" id="SSF56112">
    <property type="entry name" value="Protein kinase-like (PK-like)"/>
    <property type="match status" value="1"/>
</dbReference>
<dbReference type="InterPro" id="IPR011009">
    <property type="entry name" value="Kinase-like_dom_sf"/>
</dbReference>
<feature type="compositionally biased region" description="Basic and acidic residues" evidence="1">
    <location>
        <begin position="319"/>
        <end position="329"/>
    </location>
</feature>
<dbReference type="RefSeq" id="WP_259436323.1">
    <property type="nucleotide sequence ID" value="NZ_CP103866.1"/>
</dbReference>
<feature type="compositionally biased region" description="Basic and acidic residues" evidence="1">
    <location>
        <begin position="406"/>
        <end position="482"/>
    </location>
</feature>
<feature type="compositionally biased region" description="Basic and acidic residues" evidence="1">
    <location>
        <begin position="344"/>
        <end position="366"/>
    </location>
</feature>
<name>A0ABY5U3R7_LACSH</name>
<feature type="compositionally biased region" description="Polar residues" evidence="1">
    <location>
        <begin position="385"/>
        <end position="405"/>
    </location>
</feature>
<feature type="compositionally biased region" description="Polar residues" evidence="1">
    <location>
        <begin position="252"/>
        <end position="261"/>
    </location>
</feature>
<sequence>MLSLFRDEHAYRGCYHIEQTVSFFDGQLAIAKSESKRYYLQAVLLRKPASSWAIQQYRSLNHPLVIPCEEVFADKNYLVLVRPYEPIHPLYEAVAEQRDESQLIEWTKQLLDLAKKLKEKSLPMYLLPDPRNIGLNQHHQLRVLFCGIEQITSPQPPMSWGTFLFSALSGEFPDAPLKRLPRGFSASRPMIRLIEKTLGEKSFNQILEQIDQFEKRKENQGSGTLFSRWFSGSEPTGVKSPPPVPPMPATKQIESSGSQTLPPAESEMVLEEEPLQQDYAEQLRLQYELLRHEQLEQQRLEMEQQIRQMQEMLAQQQRELEKLQQEQRNKLKAKPSQASQVDSSPEKEQVRDAEQVKPAEKQQRAKSEKKKRPTKEKAPAEQEAQILSMSETPNAQAESSETSHSSADDKERASEELKRLKQEWAEWKAREHERIEKEREQRRAVEKELRQKLEALKKERLEWERQEKEKQDLKQKEYEQRKQALLQQLGIDPEESGPSTGTKPRKKKRNAKQANSHSTEEHKE</sequence>